<protein>
    <submittedName>
        <fullName evidence="1">Uncharacterized protein</fullName>
    </submittedName>
</protein>
<comment type="caution">
    <text evidence="1">The sequence shown here is derived from an EMBL/GenBank/DDBJ whole genome shotgun (WGS) entry which is preliminary data.</text>
</comment>
<proteinExistence type="predicted"/>
<reference evidence="1" key="1">
    <citation type="submission" date="2022-07" db="EMBL/GenBank/DDBJ databases">
        <title>The genome of Lyophyllum shimeji provides insight into the initial evolution of ectomycorrhizal fungal genome.</title>
        <authorList>
            <person name="Kobayashi Y."/>
            <person name="Shibata T."/>
            <person name="Hirakawa H."/>
            <person name="Shigenobu S."/>
            <person name="Nishiyama T."/>
            <person name="Yamada A."/>
            <person name="Hasebe M."/>
            <person name="Kawaguchi M."/>
        </authorList>
    </citation>
    <scope>NUCLEOTIDE SEQUENCE</scope>
    <source>
        <strain evidence="1">AT787</strain>
    </source>
</reference>
<evidence type="ECO:0000313" key="1">
    <source>
        <dbReference type="EMBL" id="GLB45007.1"/>
    </source>
</evidence>
<organism evidence="1 2">
    <name type="scientific">Lyophyllum shimeji</name>
    <name type="common">Hon-shimeji</name>
    <name type="synonym">Tricholoma shimeji</name>
    <dbReference type="NCBI Taxonomy" id="47721"/>
    <lineage>
        <taxon>Eukaryota</taxon>
        <taxon>Fungi</taxon>
        <taxon>Dikarya</taxon>
        <taxon>Basidiomycota</taxon>
        <taxon>Agaricomycotina</taxon>
        <taxon>Agaricomycetes</taxon>
        <taxon>Agaricomycetidae</taxon>
        <taxon>Agaricales</taxon>
        <taxon>Tricholomatineae</taxon>
        <taxon>Lyophyllaceae</taxon>
        <taxon>Lyophyllum</taxon>
    </lineage>
</organism>
<gene>
    <name evidence="1" type="ORF">LshimejAT787_1900850</name>
</gene>
<dbReference type="EMBL" id="BRPK01000019">
    <property type="protein sequence ID" value="GLB45007.1"/>
    <property type="molecule type" value="Genomic_DNA"/>
</dbReference>
<keyword evidence="2" id="KW-1185">Reference proteome</keyword>
<accession>A0A9P3PXT6</accession>
<dbReference type="Proteomes" id="UP001063166">
    <property type="component" value="Unassembled WGS sequence"/>
</dbReference>
<evidence type="ECO:0000313" key="2">
    <source>
        <dbReference type="Proteomes" id="UP001063166"/>
    </source>
</evidence>
<dbReference type="AlphaFoldDB" id="A0A9P3PXT6"/>
<sequence>MGLQVDLYPSTPPVPVTGTSYTATSLCWQTLRSPQLSIKAGRDNNISYKTFQMLSEHGWNLSNVVRDLSERAPTNKNQLRRTVHYLRRLHAKARRKWGAS</sequence>
<name>A0A9P3PXT6_LYOSH</name>